<evidence type="ECO:0000256" key="1">
    <source>
        <dbReference type="SAM" id="Phobius"/>
    </source>
</evidence>
<proteinExistence type="predicted"/>
<name>A0A0D0BEB8_9AGAR</name>
<dbReference type="EMBL" id="KN834768">
    <property type="protein sequence ID" value="KIK62110.1"/>
    <property type="molecule type" value="Genomic_DNA"/>
</dbReference>
<dbReference type="HOGENOM" id="CLU_2399904_0_0_1"/>
<keyword evidence="1" id="KW-0812">Transmembrane</keyword>
<keyword evidence="1" id="KW-0472">Membrane</keyword>
<keyword evidence="3" id="KW-1185">Reference proteome</keyword>
<evidence type="ECO:0000313" key="2">
    <source>
        <dbReference type="EMBL" id="KIK62110.1"/>
    </source>
</evidence>
<evidence type="ECO:0000313" key="3">
    <source>
        <dbReference type="Proteomes" id="UP000053593"/>
    </source>
</evidence>
<keyword evidence="1" id="KW-1133">Transmembrane helix</keyword>
<reference evidence="2 3" key="1">
    <citation type="submission" date="2014-04" db="EMBL/GenBank/DDBJ databases">
        <title>Evolutionary Origins and Diversification of the Mycorrhizal Mutualists.</title>
        <authorList>
            <consortium name="DOE Joint Genome Institute"/>
            <consortium name="Mycorrhizal Genomics Consortium"/>
            <person name="Kohler A."/>
            <person name="Kuo A."/>
            <person name="Nagy L.G."/>
            <person name="Floudas D."/>
            <person name="Copeland A."/>
            <person name="Barry K.W."/>
            <person name="Cichocki N."/>
            <person name="Veneault-Fourrey C."/>
            <person name="LaButti K."/>
            <person name="Lindquist E.A."/>
            <person name="Lipzen A."/>
            <person name="Lundell T."/>
            <person name="Morin E."/>
            <person name="Murat C."/>
            <person name="Riley R."/>
            <person name="Ohm R."/>
            <person name="Sun H."/>
            <person name="Tunlid A."/>
            <person name="Henrissat B."/>
            <person name="Grigoriev I.V."/>
            <person name="Hibbett D.S."/>
            <person name="Martin F."/>
        </authorList>
    </citation>
    <scope>NUCLEOTIDE SEQUENCE [LARGE SCALE GENOMIC DNA]</scope>
    <source>
        <strain evidence="2 3">FD-317 M1</strain>
    </source>
</reference>
<organism evidence="2 3">
    <name type="scientific">Collybiopsis luxurians FD-317 M1</name>
    <dbReference type="NCBI Taxonomy" id="944289"/>
    <lineage>
        <taxon>Eukaryota</taxon>
        <taxon>Fungi</taxon>
        <taxon>Dikarya</taxon>
        <taxon>Basidiomycota</taxon>
        <taxon>Agaricomycotina</taxon>
        <taxon>Agaricomycetes</taxon>
        <taxon>Agaricomycetidae</taxon>
        <taxon>Agaricales</taxon>
        <taxon>Marasmiineae</taxon>
        <taxon>Omphalotaceae</taxon>
        <taxon>Collybiopsis</taxon>
        <taxon>Collybiopsis luxurians</taxon>
    </lineage>
</organism>
<sequence length="93" mass="11031">MDRSDLVYNRTWEWCRRGLEHVFSGPKDLSVHTLWTPPLYRLEYYLLSYMLAVYVLYVTTNHIKCVMKRKVHKLGFSMGEEITRIVGTGMNQS</sequence>
<dbReference type="AlphaFoldDB" id="A0A0D0BEB8"/>
<gene>
    <name evidence="2" type="ORF">GYMLUDRAFT_551125</name>
</gene>
<accession>A0A0D0BEB8</accession>
<protein>
    <submittedName>
        <fullName evidence="2">Uncharacterized protein</fullName>
    </submittedName>
</protein>
<dbReference type="Proteomes" id="UP000053593">
    <property type="component" value="Unassembled WGS sequence"/>
</dbReference>
<feature type="transmembrane region" description="Helical" evidence="1">
    <location>
        <begin position="44"/>
        <end position="63"/>
    </location>
</feature>